<accession>A0ABV2PVR9</accession>
<gene>
    <name evidence="1" type="ORF">ABIE04_001409</name>
</gene>
<reference evidence="1 2" key="1">
    <citation type="submission" date="2024-06" db="EMBL/GenBank/DDBJ databases">
        <title>Sorghum-associated microbial communities from plants grown in Nebraska, USA.</title>
        <authorList>
            <person name="Schachtman D."/>
        </authorList>
    </citation>
    <scope>NUCLEOTIDE SEQUENCE [LARGE SCALE GENOMIC DNA]</scope>
    <source>
        <strain evidence="1 2">1757</strain>
    </source>
</reference>
<evidence type="ECO:0000313" key="1">
    <source>
        <dbReference type="EMBL" id="MET4569082.1"/>
    </source>
</evidence>
<dbReference type="RefSeq" id="WP_354547935.1">
    <property type="nucleotide sequence ID" value="NZ_JBEPSD010000001.1"/>
</dbReference>
<protein>
    <recommendedName>
        <fullName evidence="3">Lipocalin-like domain-containing protein</fullName>
    </recommendedName>
</protein>
<keyword evidence="2" id="KW-1185">Reference proteome</keyword>
<comment type="caution">
    <text evidence="1">The sequence shown here is derived from an EMBL/GenBank/DDBJ whole genome shotgun (WGS) entry which is preliminary data.</text>
</comment>
<evidence type="ECO:0008006" key="3">
    <source>
        <dbReference type="Google" id="ProtNLM"/>
    </source>
</evidence>
<sequence length="88" mass="9522">MTLQLVSPKAKGDSEELHFGKGTMSATYCSGGMCTGPLTVWKIENNRLKVGYAPTEGDVLVEFTAKKLVLRHPDGKVFVYSIISQSGT</sequence>
<evidence type="ECO:0000313" key="2">
    <source>
        <dbReference type="Proteomes" id="UP001549251"/>
    </source>
</evidence>
<proteinExistence type="predicted"/>
<dbReference type="EMBL" id="JBEPSD010000001">
    <property type="protein sequence ID" value="MET4569082.1"/>
    <property type="molecule type" value="Genomic_DNA"/>
</dbReference>
<organism evidence="1 2">
    <name type="scientific">Rhodanobacter soli</name>
    <dbReference type="NCBI Taxonomy" id="590609"/>
    <lineage>
        <taxon>Bacteria</taxon>
        <taxon>Pseudomonadati</taxon>
        <taxon>Pseudomonadota</taxon>
        <taxon>Gammaproteobacteria</taxon>
        <taxon>Lysobacterales</taxon>
        <taxon>Rhodanobacteraceae</taxon>
        <taxon>Rhodanobacter</taxon>
    </lineage>
</organism>
<name>A0ABV2PVR9_9GAMM</name>
<dbReference type="Proteomes" id="UP001549251">
    <property type="component" value="Unassembled WGS sequence"/>
</dbReference>